<dbReference type="PANTHER" id="PTHR46193">
    <property type="entry name" value="6-PHOSPHOGLUCONATE PHOSPHATASE"/>
    <property type="match status" value="1"/>
</dbReference>
<feature type="site" description="Important for catalytic activity and assists the phosphoryl transfer reaction to Asp8 by balancing charge and orienting the reacting groups" evidence="13">
    <location>
        <position position="113"/>
    </location>
</feature>
<feature type="binding site" evidence="11">
    <location>
        <position position="51"/>
    </location>
    <ligand>
        <name>substrate</name>
    </ligand>
</feature>
<evidence type="ECO:0000256" key="8">
    <source>
        <dbReference type="ARBA" id="ARBA00044968"/>
    </source>
</evidence>
<evidence type="ECO:0000313" key="14">
    <source>
        <dbReference type="EMBL" id="SFE40724.1"/>
    </source>
</evidence>
<dbReference type="SFLD" id="SFLDF00046">
    <property type="entry name" value="beta-phosphoglucomutase"/>
    <property type="match status" value="1"/>
</dbReference>
<organism evidence="14 15">
    <name type="scientific">Thermophagus xiamenensis</name>
    <dbReference type="NCBI Taxonomy" id="385682"/>
    <lineage>
        <taxon>Bacteria</taxon>
        <taxon>Pseudomonadati</taxon>
        <taxon>Bacteroidota</taxon>
        <taxon>Bacteroidia</taxon>
        <taxon>Marinilabiliales</taxon>
        <taxon>Marinilabiliaceae</taxon>
        <taxon>Thermophagus</taxon>
    </lineage>
</organism>
<feature type="binding site" evidence="11">
    <location>
        <begin position="43"/>
        <end position="48"/>
    </location>
    <ligand>
        <name>substrate</name>
    </ligand>
</feature>
<dbReference type="RefSeq" id="WP_010526528.1">
    <property type="nucleotide sequence ID" value="NZ_AFSL01000011.1"/>
</dbReference>
<dbReference type="GO" id="GO:0008801">
    <property type="term" value="F:beta-phosphoglucomutase activity"/>
    <property type="evidence" value="ECO:0007669"/>
    <property type="project" value="UniProtKB-EC"/>
</dbReference>
<feature type="active site" description="Proton donor/acceptor" evidence="10">
    <location>
        <position position="10"/>
    </location>
</feature>
<evidence type="ECO:0000256" key="9">
    <source>
        <dbReference type="ARBA" id="ARBA00044991"/>
    </source>
</evidence>
<dbReference type="InterPro" id="IPR010972">
    <property type="entry name" value="Beta-PGM"/>
</dbReference>
<evidence type="ECO:0000256" key="12">
    <source>
        <dbReference type="PIRSR" id="PIRSR610972-3"/>
    </source>
</evidence>
<evidence type="ECO:0000256" key="2">
    <source>
        <dbReference type="ARBA" id="ARBA00022553"/>
    </source>
</evidence>
<feature type="binding site" evidence="12">
    <location>
        <position position="8"/>
    </location>
    <ligand>
        <name>Mg(2+)</name>
        <dbReference type="ChEBI" id="CHEBI:18420"/>
    </ligand>
</feature>
<protein>
    <recommendedName>
        <fullName evidence="9">Beta-phosphoglucomutase</fullName>
        <ecNumber evidence="8">5.4.2.6</ecNumber>
    </recommendedName>
</protein>
<dbReference type="NCBIfam" id="TIGR01509">
    <property type="entry name" value="HAD-SF-IA-v3"/>
    <property type="match status" value="1"/>
</dbReference>
<evidence type="ECO:0000256" key="3">
    <source>
        <dbReference type="ARBA" id="ARBA00022723"/>
    </source>
</evidence>
<dbReference type="eggNOG" id="COG0637">
    <property type="taxonomic scope" value="Bacteria"/>
</dbReference>
<evidence type="ECO:0000256" key="7">
    <source>
        <dbReference type="ARBA" id="ARBA00044926"/>
    </source>
</evidence>
<dbReference type="EC" id="5.4.2.6" evidence="8"/>
<feature type="site" description="Important for catalytic activity and assists the phosphoryl transfer reaction to Asp8 by balancing charge and orienting the reacting groups" evidence="13">
    <location>
        <position position="144"/>
    </location>
</feature>
<feature type="binding site" evidence="11">
    <location>
        <position position="24"/>
    </location>
    <ligand>
        <name>substrate</name>
    </ligand>
</feature>
<evidence type="ECO:0000256" key="4">
    <source>
        <dbReference type="ARBA" id="ARBA00022842"/>
    </source>
</evidence>
<gene>
    <name evidence="14" type="ORF">SAMN05444380_1115</name>
</gene>
<evidence type="ECO:0000256" key="6">
    <source>
        <dbReference type="ARBA" id="ARBA00023277"/>
    </source>
</evidence>
<dbReference type="NCBIfam" id="TIGR01990">
    <property type="entry name" value="bPGM"/>
    <property type="match status" value="1"/>
</dbReference>
<dbReference type="CDD" id="cd02598">
    <property type="entry name" value="HAD_BPGM"/>
    <property type="match status" value="1"/>
</dbReference>
<evidence type="ECO:0000256" key="1">
    <source>
        <dbReference type="ARBA" id="ARBA00006171"/>
    </source>
</evidence>
<accession>A0A1I2A9J8</accession>
<feature type="binding site" evidence="12">
    <location>
        <position position="168"/>
    </location>
    <ligand>
        <name>Mg(2+)</name>
        <dbReference type="ChEBI" id="CHEBI:18420"/>
    </ligand>
</feature>
<feature type="binding site" evidence="11">
    <location>
        <begin position="8"/>
        <end position="10"/>
    </location>
    <ligand>
        <name>substrate</name>
    </ligand>
</feature>
<dbReference type="Gene3D" id="3.40.50.1000">
    <property type="entry name" value="HAD superfamily/HAD-like"/>
    <property type="match status" value="1"/>
</dbReference>
<dbReference type="InterPro" id="IPR010976">
    <property type="entry name" value="B-phosphoglucomutase_hydrolase"/>
</dbReference>
<dbReference type="SUPFAM" id="SSF56784">
    <property type="entry name" value="HAD-like"/>
    <property type="match status" value="1"/>
</dbReference>
<dbReference type="STRING" id="385682.SAMN05444380_1115"/>
<dbReference type="FunCoup" id="A0A1I2A9J8">
    <property type="interactions" value="32"/>
</dbReference>
<evidence type="ECO:0000256" key="10">
    <source>
        <dbReference type="PIRSR" id="PIRSR610972-1"/>
    </source>
</evidence>
<feature type="binding site" evidence="12">
    <location>
        <position position="169"/>
    </location>
    <ligand>
        <name>Mg(2+)</name>
        <dbReference type="ChEBI" id="CHEBI:18420"/>
    </ligand>
</feature>
<dbReference type="AlphaFoldDB" id="A0A1I2A9J8"/>
<dbReference type="SFLD" id="SFLDG01129">
    <property type="entry name" value="C1.5:_HAD__Beta-PGM__Phosphata"/>
    <property type="match status" value="1"/>
</dbReference>
<feature type="binding site" evidence="11">
    <location>
        <position position="75"/>
    </location>
    <ligand>
        <name>substrate</name>
    </ligand>
</feature>
<dbReference type="EMBL" id="FONA01000011">
    <property type="protein sequence ID" value="SFE40724.1"/>
    <property type="molecule type" value="Genomic_DNA"/>
</dbReference>
<dbReference type="InterPro" id="IPR023214">
    <property type="entry name" value="HAD_sf"/>
</dbReference>
<keyword evidence="3 12" id="KW-0479">Metal-binding</keyword>
<keyword evidence="2" id="KW-0597">Phosphoprotein</keyword>
<dbReference type="PANTHER" id="PTHR46193:SF18">
    <property type="entry name" value="HEXITOL PHOSPHATASE B"/>
    <property type="match status" value="1"/>
</dbReference>
<feature type="binding site" evidence="11">
    <location>
        <begin position="113"/>
        <end position="117"/>
    </location>
    <ligand>
        <name>substrate</name>
    </ligand>
</feature>
<dbReference type="PRINTS" id="PR00413">
    <property type="entry name" value="HADHALOGNASE"/>
</dbReference>
<dbReference type="Pfam" id="PF00702">
    <property type="entry name" value="Hydrolase"/>
    <property type="match status" value="1"/>
</dbReference>
<evidence type="ECO:0000313" key="15">
    <source>
        <dbReference type="Proteomes" id="UP000181976"/>
    </source>
</evidence>
<keyword evidence="15" id="KW-1185">Reference proteome</keyword>
<dbReference type="SFLD" id="SFLDS00003">
    <property type="entry name" value="Haloacid_Dehalogenase"/>
    <property type="match status" value="1"/>
</dbReference>
<comment type="cofactor">
    <cofactor evidence="12">
        <name>Mg(2+)</name>
        <dbReference type="ChEBI" id="CHEBI:18420"/>
    </cofactor>
    <text evidence="12">Binds 2 magnesium ions per subunit.</text>
</comment>
<comment type="similarity">
    <text evidence="1">Belongs to the HAD-like hydrolase superfamily. CbbY/CbbZ/Gph/YieH family.</text>
</comment>
<dbReference type="Proteomes" id="UP000181976">
    <property type="component" value="Unassembled WGS sequence"/>
</dbReference>
<dbReference type="InterPro" id="IPR023198">
    <property type="entry name" value="PGP-like_dom2"/>
</dbReference>
<feature type="active site" description="Nucleophile" evidence="10">
    <location>
        <position position="8"/>
    </location>
</feature>
<dbReference type="InterPro" id="IPR006439">
    <property type="entry name" value="HAD-SF_hydro_IA"/>
</dbReference>
<comment type="catalytic activity">
    <reaction evidence="7">
        <text>beta-D-glucose 1-phosphate = beta-D-glucose 6-phosphate</text>
        <dbReference type="Rhea" id="RHEA:20113"/>
        <dbReference type="ChEBI" id="CHEBI:57684"/>
        <dbReference type="ChEBI" id="CHEBI:58247"/>
        <dbReference type="EC" id="5.4.2.6"/>
    </reaction>
</comment>
<feature type="binding site" evidence="11">
    <location>
        <position position="144"/>
    </location>
    <ligand>
        <name>substrate</name>
    </ligand>
</feature>
<feature type="binding site" evidence="12">
    <location>
        <position position="10"/>
    </location>
    <ligand>
        <name>Mg(2+)</name>
        <dbReference type="ChEBI" id="CHEBI:18420"/>
    </ligand>
</feature>
<evidence type="ECO:0000256" key="5">
    <source>
        <dbReference type="ARBA" id="ARBA00023235"/>
    </source>
</evidence>
<dbReference type="OrthoDB" id="9797743at2"/>
<evidence type="ECO:0000256" key="13">
    <source>
        <dbReference type="PIRSR" id="PIRSR610972-4"/>
    </source>
</evidence>
<keyword evidence="6" id="KW-0119">Carbohydrate metabolism</keyword>
<keyword evidence="5" id="KW-0413">Isomerase</keyword>
<keyword evidence="4 12" id="KW-0460">Magnesium</keyword>
<reference evidence="14 15" key="1">
    <citation type="submission" date="2016-10" db="EMBL/GenBank/DDBJ databases">
        <authorList>
            <person name="de Groot N.N."/>
        </authorList>
    </citation>
    <scope>NUCLEOTIDE SEQUENCE [LARGE SCALE GENOMIC DNA]</scope>
    <source>
        <strain evidence="14 15">DSM 19012</strain>
    </source>
</reference>
<evidence type="ECO:0000256" key="11">
    <source>
        <dbReference type="PIRSR" id="PIRSR610972-2"/>
    </source>
</evidence>
<dbReference type="NCBIfam" id="TIGR02009">
    <property type="entry name" value="PGMB-YQAB-SF"/>
    <property type="match status" value="1"/>
</dbReference>
<sequence length="214" mass="23566">MIEACIFDLDGVIVDTARYHYIAWKELADELGIEFTEKDNERLKGVSRMRSLDILLEIGGLTLPPQKKEELAQKKNENYRSYILKMTPEEILPGALKFIRELKNNDILIALGSASKNAMTILDRLELTPWFDAIIDGTKVTAAKPDPEVFLKGAEALNANPANCVVFEDAEAGVEAALRGGMKCVGIGSPKTLSKAHLVVSGLHEMNITKLSQL</sequence>
<dbReference type="InParanoid" id="A0A1I2A9J8"/>
<name>A0A1I2A9J8_9BACT</name>
<dbReference type="InterPro" id="IPR036412">
    <property type="entry name" value="HAD-like_sf"/>
</dbReference>
<proteinExistence type="inferred from homology"/>
<dbReference type="Gene3D" id="1.10.150.240">
    <property type="entry name" value="Putative phosphatase, domain 2"/>
    <property type="match status" value="1"/>
</dbReference>
<dbReference type="InterPro" id="IPR051600">
    <property type="entry name" value="Beta-PGM-like"/>
</dbReference>
<dbReference type="SFLD" id="SFLDG01135">
    <property type="entry name" value="C1.5.6:_HAD__Beta-PGM__Phospha"/>
    <property type="match status" value="1"/>
</dbReference>
<dbReference type="GO" id="GO:0000287">
    <property type="term" value="F:magnesium ion binding"/>
    <property type="evidence" value="ECO:0007669"/>
    <property type="project" value="InterPro"/>
</dbReference>
<dbReference type="GO" id="GO:0005975">
    <property type="term" value="P:carbohydrate metabolic process"/>
    <property type="evidence" value="ECO:0007669"/>
    <property type="project" value="InterPro"/>
</dbReference>